<evidence type="ECO:0000256" key="2">
    <source>
        <dbReference type="ARBA" id="ARBA00022857"/>
    </source>
</evidence>
<sequence>MLSGKNIVITGAASGIGRELVILLHSKNNVIAVDMDGDRLGMLKGELPSIEVFQIDLLFPDAVEKVFEKVYKKWETIDYFFANAGFAKYDSWSNLDQQAFETIFRINAWVPFRTAQILKKSQIKPFRLVVTASAMAFWTVPGYSVYSASKAAIHQLAESIRTEEYSNWLTLVYPASTTTAFFSKAGKNVPQAFPVQQAENVAKAIIKGAIKGKKRVYPSFIFRSVLLINRLLPIIRPLYQFLENRKFQKWMGYTYK</sequence>
<protein>
    <submittedName>
        <fullName evidence="4">Short-subunit dehydrogenase</fullName>
    </submittedName>
</protein>
<dbReference type="EMBL" id="PYGF01000011">
    <property type="protein sequence ID" value="PSL02018.1"/>
    <property type="molecule type" value="Genomic_DNA"/>
</dbReference>
<comment type="caution">
    <text evidence="4">The sequence shown here is derived from an EMBL/GenBank/DDBJ whole genome shotgun (WGS) entry which is preliminary data.</text>
</comment>
<accession>A0A2P8DXR8</accession>
<dbReference type="Gene3D" id="3.40.50.720">
    <property type="entry name" value="NAD(P)-binding Rossmann-like Domain"/>
    <property type="match status" value="1"/>
</dbReference>
<keyword evidence="2" id="KW-0521">NADP</keyword>
<dbReference type="AlphaFoldDB" id="A0A2P8DXR8"/>
<dbReference type="OrthoDB" id="9794387at2"/>
<evidence type="ECO:0000313" key="5">
    <source>
        <dbReference type="Proteomes" id="UP000240708"/>
    </source>
</evidence>
<evidence type="ECO:0000313" key="4">
    <source>
        <dbReference type="EMBL" id="PSL02018.1"/>
    </source>
</evidence>
<dbReference type="PROSITE" id="PS00061">
    <property type="entry name" value="ADH_SHORT"/>
    <property type="match status" value="1"/>
</dbReference>
<keyword evidence="3" id="KW-0560">Oxidoreductase</keyword>
<keyword evidence="5" id="KW-1185">Reference proteome</keyword>
<dbReference type="InterPro" id="IPR036291">
    <property type="entry name" value="NAD(P)-bd_dom_sf"/>
</dbReference>
<dbReference type="Proteomes" id="UP000240708">
    <property type="component" value="Unassembled WGS sequence"/>
</dbReference>
<evidence type="ECO:0000256" key="3">
    <source>
        <dbReference type="ARBA" id="ARBA00023002"/>
    </source>
</evidence>
<dbReference type="InterPro" id="IPR002347">
    <property type="entry name" value="SDR_fam"/>
</dbReference>
<dbReference type="InterPro" id="IPR020904">
    <property type="entry name" value="Sc_DH/Rdtase_CS"/>
</dbReference>
<dbReference type="PRINTS" id="PR00081">
    <property type="entry name" value="GDHRDH"/>
</dbReference>
<reference evidence="4 5" key="1">
    <citation type="submission" date="2018-03" db="EMBL/GenBank/DDBJ databases">
        <title>Genomic Encyclopedia of Archaeal and Bacterial Type Strains, Phase II (KMG-II): from individual species to whole genera.</title>
        <authorList>
            <person name="Goeker M."/>
        </authorList>
    </citation>
    <scope>NUCLEOTIDE SEQUENCE [LARGE SCALE GENOMIC DNA]</scope>
    <source>
        <strain evidence="4 5">DSM 28057</strain>
    </source>
</reference>
<dbReference type="CDD" id="cd05233">
    <property type="entry name" value="SDR_c"/>
    <property type="match status" value="1"/>
</dbReference>
<organism evidence="4 5">
    <name type="scientific">Cecembia rubra</name>
    <dbReference type="NCBI Taxonomy" id="1485585"/>
    <lineage>
        <taxon>Bacteria</taxon>
        <taxon>Pseudomonadati</taxon>
        <taxon>Bacteroidota</taxon>
        <taxon>Cytophagia</taxon>
        <taxon>Cytophagales</taxon>
        <taxon>Cyclobacteriaceae</taxon>
        <taxon>Cecembia</taxon>
    </lineage>
</organism>
<dbReference type="PANTHER" id="PTHR43391">
    <property type="entry name" value="RETINOL DEHYDROGENASE-RELATED"/>
    <property type="match status" value="1"/>
</dbReference>
<name>A0A2P8DXR8_9BACT</name>
<comment type="similarity">
    <text evidence="1">Belongs to the short-chain dehydrogenases/reductases (SDR) family.</text>
</comment>
<proteinExistence type="inferred from homology"/>
<dbReference type="SUPFAM" id="SSF51735">
    <property type="entry name" value="NAD(P)-binding Rossmann-fold domains"/>
    <property type="match status" value="1"/>
</dbReference>
<dbReference type="GO" id="GO:0016491">
    <property type="term" value="F:oxidoreductase activity"/>
    <property type="evidence" value="ECO:0007669"/>
    <property type="project" value="UniProtKB-KW"/>
</dbReference>
<dbReference type="PANTHER" id="PTHR43391:SF14">
    <property type="entry name" value="DEHYDROGENASE_REDUCTASE SDR FAMILY PROTEIN 7-LIKE"/>
    <property type="match status" value="1"/>
</dbReference>
<dbReference type="RefSeq" id="WP_106568461.1">
    <property type="nucleotide sequence ID" value="NZ_PYGF01000011.1"/>
</dbReference>
<evidence type="ECO:0000256" key="1">
    <source>
        <dbReference type="ARBA" id="ARBA00006484"/>
    </source>
</evidence>
<dbReference type="Pfam" id="PF00106">
    <property type="entry name" value="adh_short"/>
    <property type="match status" value="1"/>
</dbReference>
<gene>
    <name evidence="4" type="ORF">CLV48_111107</name>
</gene>